<dbReference type="InterPro" id="IPR013328">
    <property type="entry name" value="6PGD_dom2"/>
</dbReference>
<proteinExistence type="predicted"/>
<sequence>MTRVKPIKGVTATRLNGRYETRCEDVDRSRPTCGELDAGLITAFEQHPIHAVLATCAEMRPTVSISVQ</sequence>
<keyword evidence="2" id="KW-1185">Reference proteome</keyword>
<gene>
    <name evidence="1" type="ORF">Apa02nite_019970</name>
</gene>
<accession>A0ABQ4B5E0</accession>
<protein>
    <submittedName>
        <fullName evidence="1">Uncharacterized protein</fullName>
    </submittedName>
</protein>
<comment type="caution">
    <text evidence="1">The sequence shown here is derived from an EMBL/GenBank/DDBJ whole genome shotgun (WGS) entry which is preliminary data.</text>
</comment>
<dbReference type="Proteomes" id="UP000624709">
    <property type="component" value="Unassembled WGS sequence"/>
</dbReference>
<name>A0ABQ4B5E0_9ACTN</name>
<dbReference type="Gene3D" id="1.10.1040.10">
    <property type="entry name" value="N-(1-d-carboxylethyl)-l-norvaline Dehydrogenase, domain 2"/>
    <property type="match status" value="1"/>
</dbReference>
<evidence type="ECO:0000313" key="2">
    <source>
        <dbReference type="Proteomes" id="UP000624709"/>
    </source>
</evidence>
<evidence type="ECO:0000313" key="1">
    <source>
        <dbReference type="EMBL" id="GIE65889.1"/>
    </source>
</evidence>
<reference evidence="1 2" key="1">
    <citation type="submission" date="2021-01" db="EMBL/GenBank/DDBJ databases">
        <title>Whole genome shotgun sequence of Actinoplanes palleronii NBRC 14916.</title>
        <authorList>
            <person name="Komaki H."/>
            <person name="Tamura T."/>
        </authorList>
    </citation>
    <scope>NUCLEOTIDE SEQUENCE [LARGE SCALE GENOMIC DNA]</scope>
    <source>
        <strain evidence="1 2">NBRC 14916</strain>
    </source>
</reference>
<dbReference type="EMBL" id="BOMS01000026">
    <property type="protein sequence ID" value="GIE65889.1"/>
    <property type="molecule type" value="Genomic_DNA"/>
</dbReference>
<organism evidence="1 2">
    <name type="scientific">Actinoplanes palleronii</name>
    <dbReference type="NCBI Taxonomy" id="113570"/>
    <lineage>
        <taxon>Bacteria</taxon>
        <taxon>Bacillati</taxon>
        <taxon>Actinomycetota</taxon>
        <taxon>Actinomycetes</taxon>
        <taxon>Micromonosporales</taxon>
        <taxon>Micromonosporaceae</taxon>
        <taxon>Actinoplanes</taxon>
    </lineage>
</organism>